<dbReference type="Proteomes" id="UP001165060">
    <property type="component" value="Unassembled WGS sequence"/>
</dbReference>
<dbReference type="PROSITE" id="PS00018">
    <property type="entry name" value="EF_HAND_1"/>
    <property type="match status" value="1"/>
</dbReference>
<dbReference type="SUPFAM" id="SSF47473">
    <property type="entry name" value="EF-hand"/>
    <property type="match status" value="1"/>
</dbReference>
<dbReference type="InterPro" id="IPR011992">
    <property type="entry name" value="EF-hand-dom_pair"/>
</dbReference>
<evidence type="ECO:0000313" key="4">
    <source>
        <dbReference type="Proteomes" id="UP001165060"/>
    </source>
</evidence>
<dbReference type="PROSITE" id="PS50222">
    <property type="entry name" value="EF_HAND_2"/>
    <property type="match status" value="1"/>
</dbReference>
<keyword evidence="1" id="KW-0106">Calcium</keyword>
<accession>A0ABQ6M524</accession>
<comment type="caution">
    <text evidence="3">The sequence shown here is derived from an EMBL/GenBank/DDBJ whole genome shotgun (WGS) entry which is preliminary data.</text>
</comment>
<dbReference type="InterPro" id="IPR018247">
    <property type="entry name" value="EF_Hand_1_Ca_BS"/>
</dbReference>
<feature type="non-terminal residue" evidence="3">
    <location>
        <position position="176"/>
    </location>
</feature>
<dbReference type="EMBL" id="BRYB01001167">
    <property type="protein sequence ID" value="GMI19494.1"/>
    <property type="molecule type" value="Genomic_DNA"/>
</dbReference>
<protein>
    <recommendedName>
        <fullName evidence="2">EF-hand domain-containing protein</fullName>
    </recommendedName>
</protein>
<feature type="domain" description="EF-hand" evidence="2">
    <location>
        <begin position="80"/>
        <end position="115"/>
    </location>
</feature>
<organism evidence="3 4">
    <name type="scientific">Tetraparma gracilis</name>
    <dbReference type="NCBI Taxonomy" id="2962635"/>
    <lineage>
        <taxon>Eukaryota</taxon>
        <taxon>Sar</taxon>
        <taxon>Stramenopiles</taxon>
        <taxon>Ochrophyta</taxon>
        <taxon>Bolidophyceae</taxon>
        <taxon>Parmales</taxon>
        <taxon>Triparmaceae</taxon>
        <taxon>Tetraparma</taxon>
    </lineage>
</organism>
<evidence type="ECO:0000256" key="1">
    <source>
        <dbReference type="ARBA" id="ARBA00022837"/>
    </source>
</evidence>
<sequence length="176" mass="20001">MNQAVPRIKEALQSRLLFLGKYALAPGPPIHKSATCVVRKAFDEKAEVEYKELFEEYSGSAASITRKAFKETAMKLGMTLTDEYFDEKFASWDVDKSGAITCEEFIKFCALELDKGQKREVVFKFMKNEDQFKRELEARDNGGDKLDPRFIVGVTKHFEGDDFNAAVASIEELAEY</sequence>
<evidence type="ECO:0000313" key="3">
    <source>
        <dbReference type="EMBL" id="GMI19494.1"/>
    </source>
</evidence>
<name>A0ABQ6M524_9STRA</name>
<reference evidence="3 4" key="1">
    <citation type="journal article" date="2023" name="Commun. Biol.">
        <title>Genome analysis of Parmales, the sister group of diatoms, reveals the evolutionary specialization of diatoms from phago-mixotrophs to photoautotrophs.</title>
        <authorList>
            <person name="Ban H."/>
            <person name="Sato S."/>
            <person name="Yoshikawa S."/>
            <person name="Yamada K."/>
            <person name="Nakamura Y."/>
            <person name="Ichinomiya M."/>
            <person name="Sato N."/>
            <person name="Blanc-Mathieu R."/>
            <person name="Endo H."/>
            <person name="Kuwata A."/>
            <person name="Ogata H."/>
        </authorList>
    </citation>
    <scope>NUCLEOTIDE SEQUENCE [LARGE SCALE GENOMIC DNA]</scope>
</reference>
<evidence type="ECO:0000259" key="2">
    <source>
        <dbReference type="PROSITE" id="PS50222"/>
    </source>
</evidence>
<keyword evidence="4" id="KW-1185">Reference proteome</keyword>
<dbReference type="Gene3D" id="1.10.238.10">
    <property type="entry name" value="EF-hand"/>
    <property type="match status" value="1"/>
</dbReference>
<gene>
    <name evidence="3" type="ORF">TeGR_g13404</name>
</gene>
<dbReference type="InterPro" id="IPR002048">
    <property type="entry name" value="EF_hand_dom"/>
</dbReference>
<proteinExistence type="predicted"/>